<keyword evidence="1" id="KW-0535">Nitrogen fixation</keyword>
<evidence type="ECO:0008006" key="5">
    <source>
        <dbReference type="Google" id="ProtNLM"/>
    </source>
</evidence>
<dbReference type="AlphaFoldDB" id="A0A3N9TEM8"/>
<accession>A0A3N9TEM8</accession>
<evidence type="ECO:0000313" key="3">
    <source>
        <dbReference type="EMBL" id="RQW62163.1"/>
    </source>
</evidence>
<comment type="caution">
    <text evidence="3">The sequence shown here is derived from an EMBL/GenBank/DDBJ whole genome shotgun (WGS) entry which is preliminary data.</text>
</comment>
<reference evidence="3 4" key="1">
    <citation type="submission" date="2018-11" db="EMBL/GenBank/DDBJ databases">
        <title>Vibrio LJC006 sp. nov., isolated from seawater during the bloom of the enteromorpha.</title>
        <authorList>
            <person name="Liang J."/>
        </authorList>
    </citation>
    <scope>NUCLEOTIDE SEQUENCE [LARGE SCALE GENOMIC DNA]</scope>
    <source>
        <strain evidence="3 4">LJC006</strain>
    </source>
</reference>
<dbReference type="RefSeq" id="WP_124938157.1">
    <property type="nucleotide sequence ID" value="NZ_RJVQ01000007.1"/>
</dbReference>
<dbReference type="PIRSF" id="PIRSF037676">
    <property type="entry name" value="DUF683"/>
    <property type="match status" value="1"/>
</dbReference>
<dbReference type="Proteomes" id="UP000281112">
    <property type="component" value="Unassembled WGS sequence"/>
</dbReference>
<dbReference type="Pfam" id="PF05082">
    <property type="entry name" value="Rop-like"/>
    <property type="match status" value="1"/>
</dbReference>
<evidence type="ECO:0000313" key="4">
    <source>
        <dbReference type="Proteomes" id="UP000281112"/>
    </source>
</evidence>
<gene>
    <name evidence="3" type="ORF">EES38_15720</name>
</gene>
<dbReference type="OrthoDB" id="9181967at2"/>
<proteinExistence type="inferred from homology"/>
<keyword evidence="4" id="KW-1185">Reference proteome</keyword>
<protein>
    <recommendedName>
        <fullName evidence="5">Rop family plasmid primer RNA-binding protein</fullName>
    </recommendedName>
</protein>
<dbReference type="EMBL" id="RJVQ01000007">
    <property type="protein sequence ID" value="RQW62163.1"/>
    <property type="molecule type" value="Genomic_DNA"/>
</dbReference>
<dbReference type="InterPro" id="IPR029012">
    <property type="entry name" value="Helix_hairpin_bin_sf"/>
</dbReference>
<evidence type="ECO:0000256" key="1">
    <source>
        <dbReference type="ARBA" id="ARBA00023231"/>
    </source>
</evidence>
<evidence type="ECO:0000256" key="2">
    <source>
        <dbReference type="ARBA" id="ARBA00044954"/>
    </source>
</evidence>
<organism evidence="3 4">
    <name type="scientific">Vibrio viridaestus</name>
    <dbReference type="NCBI Taxonomy" id="2487322"/>
    <lineage>
        <taxon>Bacteria</taxon>
        <taxon>Pseudomonadati</taxon>
        <taxon>Pseudomonadota</taxon>
        <taxon>Gammaproteobacteria</taxon>
        <taxon>Vibrionales</taxon>
        <taxon>Vibrionaceae</taxon>
        <taxon>Vibrio</taxon>
    </lineage>
</organism>
<dbReference type="InterPro" id="IPR007774">
    <property type="entry name" value="Put_N_fixation"/>
</dbReference>
<name>A0A3N9TEM8_9VIBR</name>
<dbReference type="Gene3D" id="1.10.287.660">
    <property type="entry name" value="Helix hairpin bin"/>
    <property type="match status" value="1"/>
</dbReference>
<sequence>MNDEELQALRKQVKKAKRISSERAGELHDLVEDRLPKDYRDIPSIAQACFDACKNWEELSEQLKSAEAETESL</sequence>
<comment type="similarity">
    <text evidence="2">Belongs to the UPF0437 family.</text>
</comment>